<keyword evidence="4" id="KW-1185">Reference proteome</keyword>
<evidence type="ECO:0000313" key="2">
    <source>
        <dbReference type="EMBL" id="MBK5175514.1"/>
    </source>
</evidence>
<dbReference type="EMBL" id="JADRCP010000001">
    <property type="protein sequence ID" value="MBK5175514.1"/>
    <property type="molecule type" value="Genomic_DNA"/>
</dbReference>
<protein>
    <submittedName>
        <fullName evidence="2">Uncharacterized protein</fullName>
    </submittedName>
</protein>
<dbReference type="Proteomes" id="UP000807542">
    <property type="component" value="Unassembled WGS sequence"/>
</dbReference>
<reference evidence="2 4" key="1">
    <citation type="submission" date="2020-11" db="EMBL/GenBank/DDBJ databases">
        <title>Insectihabitans protaetiae gen. nov. sp. nov. and Insectihabitans allomyrinae sp. nov., isolated from larvae of Protaetia brevitarsis seulensis and Allomyrina dichotoma, respectively.</title>
        <authorList>
            <person name="Lee S.D."/>
            <person name="Byeon Y.-S."/>
            <person name="Kim S.-M."/>
            <person name="Yang H.L."/>
            <person name="Kim I.S."/>
        </authorList>
    </citation>
    <scope>NUCLEOTIDE SEQUENCE</scope>
    <source>
        <strain evidence="2">CWB-B4</strain>
        <strain evidence="1 4">CWB-B43</strain>
    </source>
</reference>
<proteinExistence type="predicted"/>
<comment type="caution">
    <text evidence="2">The sequence shown here is derived from an EMBL/GenBank/DDBJ whole genome shotgun (WGS) entry which is preliminary data.</text>
</comment>
<evidence type="ECO:0000313" key="3">
    <source>
        <dbReference type="Proteomes" id="UP000807542"/>
    </source>
</evidence>
<dbReference type="AlphaFoldDB" id="A0A9D7AG85"/>
<dbReference type="Proteomes" id="UP001296969">
    <property type="component" value="Unassembled WGS sequence"/>
</dbReference>
<gene>
    <name evidence="2" type="ORF">I2492_04140</name>
    <name evidence="1" type="ORF">I2493_04140</name>
</gene>
<organism evidence="2 3">
    <name type="scientific">Limnobaculum xujianqingii</name>
    <dbReference type="NCBI Taxonomy" id="2738837"/>
    <lineage>
        <taxon>Bacteria</taxon>
        <taxon>Pseudomonadati</taxon>
        <taxon>Pseudomonadota</taxon>
        <taxon>Gammaproteobacteria</taxon>
        <taxon>Enterobacterales</taxon>
        <taxon>Budviciaceae</taxon>
        <taxon>Limnobaculum</taxon>
    </lineage>
</organism>
<dbReference type="EMBL" id="JADRCQ010000001">
    <property type="protein sequence ID" value="MBK5072205.1"/>
    <property type="molecule type" value="Genomic_DNA"/>
</dbReference>
<accession>A0A9D7AG85</accession>
<dbReference type="RefSeq" id="WP_228397372.1">
    <property type="nucleotide sequence ID" value="NZ_JADRCP010000001.1"/>
</dbReference>
<evidence type="ECO:0000313" key="1">
    <source>
        <dbReference type="EMBL" id="MBK5072205.1"/>
    </source>
</evidence>
<sequence length="66" mass="7196">MNLSEERVGLIAYEIGIAVMYLVEQSIIVSQGSIAAHLEMRREMVSGAAYKCILRDAAEVVRGGNI</sequence>
<name>A0A9D7AG85_9GAMM</name>
<evidence type="ECO:0000313" key="4">
    <source>
        <dbReference type="Proteomes" id="UP001296969"/>
    </source>
</evidence>